<evidence type="ECO:0000313" key="2">
    <source>
        <dbReference type="EMBL" id="QDV21819.1"/>
    </source>
</evidence>
<evidence type="ECO:0000313" key="3">
    <source>
        <dbReference type="Proteomes" id="UP000318017"/>
    </source>
</evidence>
<accession>A0A518FZN5</accession>
<proteinExistence type="predicted"/>
<organism evidence="2 3">
    <name type="scientific">Aureliella helgolandensis</name>
    <dbReference type="NCBI Taxonomy" id="2527968"/>
    <lineage>
        <taxon>Bacteria</taxon>
        <taxon>Pseudomonadati</taxon>
        <taxon>Planctomycetota</taxon>
        <taxon>Planctomycetia</taxon>
        <taxon>Pirellulales</taxon>
        <taxon>Pirellulaceae</taxon>
        <taxon>Aureliella</taxon>
    </lineage>
</organism>
<gene>
    <name evidence="2" type="ORF">Q31a_00980</name>
</gene>
<dbReference type="EMBL" id="CP036298">
    <property type="protein sequence ID" value="QDV21819.1"/>
    <property type="molecule type" value="Genomic_DNA"/>
</dbReference>
<name>A0A518FZN5_9BACT</name>
<dbReference type="KEGG" id="ahel:Q31a_00980"/>
<keyword evidence="3" id="KW-1185">Reference proteome</keyword>
<evidence type="ECO:0000256" key="1">
    <source>
        <dbReference type="SAM" id="MobiDB-lite"/>
    </source>
</evidence>
<feature type="compositionally biased region" description="Polar residues" evidence="1">
    <location>
        <begin position="42"/>
        <end position="51"/>
    </location>
</feature>
<dbReference type="AlphaFoldDB" id="A0A518FZN5"/>
<reference evidence="2 3" key="1">
    <citation type="submission" date="2019-02" db="EMBL/GenBank/DDBJ databases">
        <title>Deep-cultivation of Planctomycetes and their phenomic and genomic characterization uncovers novel biology.</title>
        <authorList>
            <person name="Wiegand S."/>
            <person name="Jogler M."/>
            <person name="Boedeker C."/>
            <person name="Pinto D."/>
            <person name="Vollmers J."/>
            <person name="Rivas-Marin E."/>
            <person name="Kohn T."/>
            <person name="Peeters S.H."/>
            <person name="Heuer A."/>
            <person name="Rast P."/>
            <person name="Oberbeckmann S."/>
            <person name="Bunk B."/>
            <person name="Jeske O."/>
            <person name="Meyerdierks A."/>
            <person name="Storesund J.E."/>
            <person name="Kallscheuer N."/>
            <person name="Luecker S."/>
            <person name="Lage O.M."/>
            <person name="Pohl T."/>
            <person name="Merkel B.J."/>
            <person name="Hornburger P."/>
            <person name="Mueller R.-W."/>
            <person name="Bruemmer F."/>
            <person name="Labrenz M."/>
            <person name="Spormann A.M."/>
            <person name="Op den Camp H."/>
            <person name="Overmann J."/>
            <person name="Amann R."/>
            <person name="Jetten M.S.M."/>
            <person name="Mascher T."/>
            <person name="Medema M.H."/>
            <person name="Devos D.P."/>
            <person name="Kaster A.-K."/>
            <person name="Ovreas L."/>
            <person name="Rohde M."/>
            <person name="Galperin M.Y."/>
            <person name="Jogler C."/>
        </authorList>
    </citation>
    <scope>NUCLEOTIDE SEQUENCE [LARGE SCALE GENOMIC DNA]</scope>
    <source>
        <strain evidence="2 3">Q31a</strain>
    </source>
</reference>
<protein>
    <submittedName>
        <fullName evidence="2">Uncharacterized protein</fullName>
    </submittedName>
</protein>
<dbReference type="Proteomes" id="UP000318017">
    <property type="component" value="Chromosome"/>
</dbReference>
<sequence length="79" mass="8692">MATASSVEKIQPRNYRARKTGTRLLGQSGQRVATLLPHSRGRFSSDQSQSAGEARGRPRDSLTVFEHSLPLSGEANRLR</sequence>
<feature type="region of interest" description="Disordered" evidence="1">
    <location>
        <begin position="1"/>
        <end position="79"/>
    </location>
</feature>